<dbReference type="Gene3D" id="3.80.10.10">
    <property type="entry name" value="Ribonuclease Inhibitor"/>
    <property type="match status" value="1"/>
</dbReference>
<reference evidence="8" key="2">
    <citation type="submission" date="2025-09" db="UniProtKB">
        <authorList>
            <consortium name="Ensembl"/>
        </authorList>
    </citation>
    <scope>IDENTIFICATION</scope>
</reference>
<keyword evidence="3" id="KW-0433">Leucine-rich repeat</keyword>
<feature type="domain" description="LKB1 serine/threonine kinase interacting protein 1 N-terminal" evidence="6">
    <location>
        <begin position="7"/>
        <end position="95"/>
    </location>
</feature>
<evidence type="ECO:0000259" key="6">
    <source>
        <dbReference type="Pfam" id="PF15904"/>
    </source>
</evidence>
<sequence>MAGCHSGQSTLVNSLATLLRNHGTSVLDGSSTLTLQADSLQHLGRLFEQYLLSRTHQHGFLALPSHPADTTSLLQLQFLFDVLQKTVSLKLINPPGSRLQSVVKIFPFKSLKSLELKRIPPHCLEDLRGVYSQLEVFTCSKSLSSLEELLSLCGGDLSSALPWLELHTLNFSYNAIVCLDESLSLLNVLKSLDLSHNKIQECADFLKPLSELEHLNLGYNNLQRAPTLGLSSRAKLLTLILRNNELETINGVEQLSSLQHLDLAYNLLLDHSQLAPLSVLHSLNMLNLKGNPLFFQKTHRTRTVRHLSPKAAYLRVSERGREAEFGPSLFFMILCLFLELNILSPPLSPLSKVRVRRASISEPSDYDYESRPQSSIQDIVLPHQKEIERMDSFRDQLGEDWLRYQHHLEGAPIATLDKAYRPAPPHLNNSLCDTPSPTNNSPIQASPTTFKPPSPELEVPEVLPPPLLSSEPKEEASDWDADLETESTLQWPDHSLGHTESTLETTMVSTVKFGDPVEFPSFLVVSDQRIYFLEVTSDMEGQPCDWLQKRDSRGITELSYLEVGLGSQSIHMEFEDGPVAYTLLVRDSVRCKRFFMVRELATKSDKDCVTPLTVLATRETLYLLNEDHQWSKSLPHPSANENGEPCSGRVTVQETQPISCVSSVHLWSSDPCRMDIKLYDEVRLREERDM</sequence>
<evidence type="ECO:0000256" key="3">
    <source>
        <dbReference type="ARBA" id="ARBA00022614"/>
    </source>
</evidence>
<dbReference type="Pfam" id="PF15904">
    <property type="entry name" value="LIP1"/>
    <property type="match status" value="1"/>
</dbReference>
<dbReference type="SUPFAM" id="SSF52058">
    <property type="entry name" value="L domain-like"/>
    <property type="match status" value="1"/>
</dbReference>
<dbReference type="PROSITE" id="PS51450">
    <property type="entry name" value="LRR"/>
    <property type="match status" value="2"/>
</dbReference>
<keyword evidence="9" id="KW-1185">Reference proteome</keyword>
<protein>
    <submittedName>
        <fullName evidence="8">Serine/threonine kinase 11 interacting protein</fullName>
    </submittedName>
</protein>
<dbReference type="PANTHER" id="PTHR15454:SF69">
    <property type="entry name" value="SERINE_THREONINE-PROTEIN KINASE 11-INTERACTING PROTEIN"/>
    <property type="match status" value="1"/>
</dbReference>
<dbReference type="FunFam" id="3.80.10.10:FF:000658">
    <property type="entry name" value="Serine/threonine-protein kinase 11-interacting protein"/>
    <property type="match status" value="1"/>
</dbReference>
<dbReference type="InterPro" id="IPR057676">
    <property type="entry name" value="PH_S11IP_C"/>
</dbReference>
<evidence type="ECO:0000256" key="5">
    <source>
        <dbReference type="SAM" id="MobiDB-lite"/>
    </source>
</evidence>
<organism evidence="8 9">
    <name type="scientific">Oncorhynchus kisutch</name>
    <name type="common">Coho salmon</name>
    <name type="synonym">Salmo kisutch</name>
    <dbReference type="NCBI Taxonomy" id="8019"/>
    <lineage>
        <taxon>Eukaryota</taxon>
        <taxon>Metazoa</taxon>
        <taxon>Chordata</taxon>
        <taxon>Craniata</taxon>
        <taxon>Vertebrata</taxon>
        <taxon>Euteleostomi</taxon>
        <taxon>Actinopterygii</taxon>
        <taxon>Neopterygii</taxon>
        <taxon>Teleostei</taxon>
        <taxon>Protacanthopterygii</taxon>
        <taxon>Salmoniformes</taxon>
        <taxon>Salmonidae</taxon>
        <taxon>Salmoninae</taxon>
        <taxon>Oncorhynchus</taxon>
    </lineage>
</organism>
<evidence type="ECO:0000313" key="9">
    <source>
        <dbReference type="Proteomes" id="UP000694557"/>
    </source>
</evidence>
<dbReference type="GeneTree" id="ENSGT00940000158471"/>
<dbReference type="GO" id="GO:0005737">
    <property type="term" value="C:cytoplasm"/>
    <property type="evidence" value="ECO:0007669"/>
    <property type="project" value="UniProtKB-SubCell"/>
</dbReference>
<feature type="region of interest" description="Disordered" evidence="5">
    <location>
        <begin position="424"/>
        <end position="482"/>
    </location>
</feature>
<name>A0A8C7CQX9_ONCKI</name>
<gene>
    <name evidence="8" type="primary">LOC109884167</name>
</gene>
<dbReference type="AlphaFoldDB" id="A0A8C7CQX9"/>
<dbReference type="InterPro" id="IPR001611">
    <property type="entry name" value="Leu-rich_rpt"/>
</dbReference>
<feature type="domain" description="STK11-interacting protein C-terminal PH" evidence="7">
    <location>
        <begin position="593"/>
        <end position="686"/>
    </location>
</feature>
<evidence type="ECO:0000259" key="7">
    <source>
        <dbReference type="Pfam" id="PF25624"/>
    </source>
</evidence>
<evidence type="ECO:0000256" key="4">
    <source>
        <dbReference type="ARBA" id="ARBA00022737"/>
    </source>
</evidence>
<dbReference type="Pfam" id="PF25624">
    <property type="entry name" value="PH_S11IP_C"/>
    <property type="match status" value="1"/>
</dbReference>
<keyword evidence="2" id="KW-0963">Cytoplasm</keyword>
<dbReference type="PANTHER" id="PTHR15454">
    <property type="entry name" value="NISCHARIN RELATED"/>
    <property type="match status" value="1"/>
</dbReference>
<comment type="subcellular location">
    <subcellularLocation>
        <location evidence="1">Cytoplasm</location>
    </subcellularLocation>
</comment>
<reference evidence="8" key="1">
    <citation type="submission" date="2025-08" db="UniProtKB">
        <authorList>
            <consortium name="Ensembl"/>
        </authorList>
    </citation>
    <scope>IDENTIFICATION</scope>
</reference>
<dbReference type="Ensembl" id="ENSOKIT00005009000.1">
    <property type="protein sequence ID" value="ENSOKIP00005008468.1"/>
    <property type="gene ID" value="ENSOKIG00005003736.1"/>
</dbReference>
<dbReference type="InterPro" id="IPR032675">
    <property type="entry name" value="LRR_dom_sf"/>
</dbReference>
<evidence type="ECO:0000256" key="1">
    <source>
        <dbReference type="ARBA" id="ARBA00004496"/>
    </source>
</evidence>
<evidence type="ECO:0000256" key="2">
    <source>
        <dbReference type="ARBA" id="ARBA00022490"/>
    </source>
</evidence>
<proteinExistence type="predicted"/>
<dbReference type="GO" id="GO:0008104">
    <property type="term" value="P:intracellular protein localization"/>
    <property type="evidence" value="ECO:0007669"/>
    <property type="project" value="TreeGrafter"/>
</dbReference>
<accession>A0A8C7CQX9</accession>
<dbReference type="InterPro" id="IPR031782">
    <property type="entry name" value="LIP1_N"/>
</dbReference>
<keyword evidence="4" id="KW-0677">Repeat</keyword>
<evidence type="ECO:0000313" key="8">
    <source>
        <dbReference type="Ensembl" id="ENSOKIP00005008468.1"/>
    </source>
</evidence>
<dbReference type="Proteomes" id="UP000694557">
    <property type="component" value="Unassembled WGS sequence"/>
</dbReference>
<feature type="compositionally biased region" description="Polar residues" evidence="5">
    <location>
        <begin position="427"/>
        <end position="449"/>
    </location>
</feature>
<dbReference type="FunFam" id="3.80.10.10:FF:001219">
    <property type="entry name" value="Serine/threonine-protein kinase 11-interacting protein"/>
    <property type="match status" value="1"/>
</dbReference>